<evidence type="ECO:0000313" key="1">
    <source>
        <dbReference type="EMBL" id="KAK8896732.1"/>
    </source>
</evidence>
<keyword evidence="2" id="KW-1185">Reference proteome</keyword>
<sequence length="216" mass="25694">MNQNIEEYDEIISYCFLNVRQLKKFWLYMKVNELIQDISFMVRGSNLPSKEEIAQMTLDDKIQLEIEQDQIIQIFNQQALLQVWELKTKISQLIKEATALRATIIQNQKSQKNKEIIIKQCHKKDVERMRRSENDNQEANILIQQEHPLKTPKKIDKTKAQGQKLKTDSTIKKRNKVQINSLQNSNNNTRNKTLIKTKTIQSYRRRRVRVGFFDFV</sequence>
<organism evidence="1 2">
    <name type="scientific">Tritrichomonas musculus</name>
    <dbReference type="NCBI Taxonomy" id="1915356"/>
    <lineage>
        <taxon>Eukaryota</taxon>
        <taxon>Metamonada</taxon>
        <taxon>Parabasalia</taxon>
        <taxon>Tritrichomonadida</taxon>
        <taxon>Tritrichomonadidae</taxon>
        <taxon>Tritrichomonas</taxon>
    </lineage>
</organism>
<reference evidence="1 2" key="1">
    <citation type="submission" date="2024-04" db="EMBL/GenBank/DDBJ databases">
        <title>Tritrichomonas musculus Genome.</title>
        <authorList>
            <person name="Alves-Ferreira E."/>
            <person name="Grigg M."/>
            <person name="Lorenzi H."/>
            <person name="Galac M."/>
        </authorList>
    </citation>
    <scope>NUCLEOTIDE SEQUENCE [LARGE SCALE GENOMIC DNA]</scope>
    <source>
        <strain evidence="1 2">EAF2021</strain>
    </source>
</reference>
<name>A0ABR2L1Y2_9EUKA</name>
<evidence type="ECO:0000313" key="2">
    <source>
        <dbReference type="Proteomes" id="UP001470230"/>
    </source>
</evidence>
<dbReference type="EMBL" id="JAPFFF010000002">
    <property type="protein sequence ID" value="KAK8896732.1"/>
    <property type="molecule type" value="Genomic_DNA"/>
</dbReference>
<proteinExistence type="predicted"/>
<dbReference type="Proteomes" id="UP001470230">
    <property type="component" value="Unassembled WGS sequence"/>
</dbReference>
<comment type="caution">
    <text evidence="1">The sequence shown here is derived from an EMBL/GenBank/DDBJ whole genome shotgun (WGS) entry which is preliminary data.</text>
</comment>
<gene>
    <name evidence="1" type="ORF">M9Y10_014649</name>
</gene>
<protein>
    <submittedName>
        <fullName evidence="1">Uncharacterized protein</fullName>
    </submittedName>
</protein>
<accession>A0ABR2L1Y2</accession>